<keyword evidence="1" id="KW-0560">Oxidoreductase</keyword>
<dbReference type="RefSeq" id="WP_250582802.1">
    <property type="nucleotide sequence ID" value="NZ_JAMLJN010000010.1"/>
</dbReference>
<accession>A0ABT0TKV0</accession>
<dbReference type="PANTHER" id="PTHR13914:SF0">
    <property type="entry name" value="PROLINE DEHYDROGENASE 1, MITOCHONDRIAL"/>
    <property type="match status" value="1"/>
</dbReference>
<protein>
    <submittedName>
        <fullName evidence="3">Proline dehydrogenase family protein</fullName>
    </submittedName>
</protein>
<keyword evidence="4" id="KW-1185">Reference proteome</keyword>
<gene>
    <name evidence="3" type="ORF">NAT47_11220</name>
</gene>
<dbReference type="Proteomes" id="UP001203342">
    <property type="component" value="Unassembled WGS sequence"/>
</dbReference>
<dbReference type="InterPro" id="IPR015659">
    <property type="entry name" value="Proline_oxidase"/>
</dbReference>
<reference evidence="3 4" key="1">
    <citation type="submission" date="2022-05" db="EMBL/GenBank/DDBJ databases">
        <title>Flavobacterium sp., isolated from activated sludge.</title>
        <authorList>
            <person name="Ran Q."/>
        </authorList>
    </citation>
    <scope>NUCLEOTIDE SEQUENCE [LARGE SCALE GENOMIC DNA]</scope>
    <source>
        <strain evidence="3 4">HXWNR69</strain>
    </source>
</reference>
<evidence type="ECO:0000259" key="2">
    <source>
        <dbReference type="Pfam" id="PF01619"/>
    </source>
</evidence>
<organism evidence="3 4">
    <name type="scientific">Flavobacterium fragile</name>
    <dbReference type="NCBI Taxonomy" id="2949085"/>
    <lineage>
        <taxon>Bacteria</taxon>
        <taxon>Pseudomonadati</taxon>
        <taxon>Bacteroidota</taxon>
        <taxon>Flavobacteriia</taxon>
        <taxon>Flavobacteriales</taxon>
        <taxon>Flavobacteriaceae</taxon>
        <taxon>Flavobacterium</taxon>
    </lineage>
</organism>
<dbReference type="SUPFAM" id="SSF51730">
    <property type="entry name" value="FAD-linked oxidoreductase"/>
    <property type="match status" value="1"/>
</dbReference>
<dbReference type="InterPro" id="IPR029041">
    <property type="entry name" value="FAD-linked_oxidoreductase-like"/>
</dbReference>
<feature type="domain" description="Proline dehydrogenase" evidence="2">
    <location>
        <begin position="76"/>
        <end position="374"/>
    </location>
</feature>
<evidence type="ECO:0000313" key="3">
    <source>
        <dbReference type="EMBL" id="MCL9770985.1"/>
    </source>
</evidence>
<evidence type="ECO:0000313" key="4">
    <source>
        <dbReference type="Proteomes" id="UP001203342"/>
    </source>
</evidence>
<dbReference type="Pfam" id="PF01619">
    <property type="entry name" value="Pro_dh"/>
    <property type="match status" value="1"/>
</dbReference>
<comment type="caution">
    <text evidence="3">The sequence shown here is derived from an EMBL/GenBank/DDBJ whole genome shotgun (WGS) entry which is preliminary data.</text>
</comment>
<dbReference type="InterPro" id="IPR002872">
    <property type="entry name" value="Proline_DH_dom"/>
</dbReference>
<dbReference type="EMBL" id="JAMLJN010000010">
    <property type="protein sequence ID" value="MCL9770985.1"/>
    <property type="molecule type" value="Genomic_DNA"/>
</dbReference>
<dbReference type="PANTHER" id="PTHR13914">
    <property type="entry name" value="PROLINE OXIDASE"/>
    <property type="match status" value="1"/>
</dbReference>
<dbReference type="Gene3D" id="3.20.20.220">
    <property type="match status" value="1"/>
</dbReference>
<evidence type="ECO:0000256" key="1">
    <source>
        <dbReference type="ARBA" id="ARBA00023002"/>
    </source>
</evidence>
<sequence>MKTLFNNTEVAFALKSDTELERAYFLFKLIDSQPLVKIGTAVTNFALKAHLPVEGLIRSTVFDHFCGGVNETDCLSVVDKMYTKGVSSVLDYSVEGKEEEAQFDAALNMTLKTIEFAREREAIPFAVFKPTGFGRLALYEKVGEKAYLTENEQKEWNRIIERFDIACKTAFEKDVLLLIDAEETWMQDAADAIVTDMMKKYNKQKAVIFNTLQMYRWDRLDYLKQLHEQAKVEGFFIGMKLVRGAYMEKENERAAERGVKSPICVSKEATDINYDAAVAYMVNHIDIMAIFAGTHNEESSYKLMQLMEEKGIAKDDKRIFFGQLLGMSDNISFNLASEGYNVAKYLPFGPVRDVMPYLIRRAEENTSVAGQTSRELTLIKRERERRKL</sequence>
<name>A0ABT0TKV0_9FLAO</name>
<proteinExistence type="predicted"/>